<organism evidence="2 3">
    <name type="scientific">Apiospora phragmitis</name>
    <dbReference type="NCBI Taxonomy" id="2905665"/>
    <lineage>
        <taxon>Eukaryota</taxon>
        <taxon>Fungi</taxon>
        <taxon>Dikarya</taxon>
        <taxon>Ascomycota</taxon>
        <taxon>Pezizomycotina</taxon>
        <taxon>Sordariomycetes</taxon>
        <taxon>Xylariomycetidae</taxon>
        <taxon>Amphisphaeriales</taxon>
        <taxon>Apiosporaceae</taxon>
        <taxon>Apiospora</taxon>
    </lineage>
</organism>
<evidence type="ECO:0000313" key="2">
    <source>
        <dbReference type="EMBL" id="KAK8073369.1"/>
    </source>
</evidence>
<dbReference type="Proteomes" id="UP001480595">
    <property type="component" value="Unassembled WGS sequence"/>
</dbReference>
<evidence type="ECO:0000256" key="1">
    <source>
        <dbReference type="SAM" id="MobiDB-lite"/>
    </source>
</evidence>
<dbReference type="RefSeq" id="XP_066717844.1">
    <property type="nucleotide sequence ID" value="XM_066855677.1"/>
</dbReference>
<name>A0ABR1VTY9_9PEZI</name>
<dbReference type="EMBL" id="JAQQWL010000005">
    <property type="protein sequence ID" value="KAK8073369.1"/>
    <property type="molecule type" value="Genomic_DNA"/>
</dbReference>
<feature type="region of interest" description="Disordered" evidence="1">
    <location>
        <begin position="1"/>
        <end position="86"/>
    </location>
</feature>
<sequence length="86" mass="9209">MPPMGRSNPNRLVDRGQFGRAGSRGSTQMPLGFHDEPGEFDPNVLPSIEDSSPVRDAPQSRWSAPTHGSGRDAPPLDSTEIVSPEA</sequence>
<accession>A0ABR1VTY9</accession>
<keyword evidence="3" id="KW-1185">Reference proteome</keyword>
<reference evidence="2 3" key="1">
    <citation type="submission" date="2023-01" db="EMBL/GenBank/DDBJ databases">
        <title>Analysis of 21 Apiospora genomes using comparative genomics revels a genus with tremendous synthesis potential of carbohydrate active enzymes and secondary metabolites.</title>
        <authorList>
            <person name="Sorensen T."/>
        </authorList>
    </citation>
    <scope>NUCLEOTIDE SEQUENCE [LARGE SCALE GENOMIC DNA]</scope>
    <source>
        <strain evidence="2 3">CBS 135458</strain>
    </source>
</reference>
<proteinExistence type="predicted"/>
<comment type="caution">
    <text evidence="2">The sequence shown here is derived from an EMBL/GenBank/DDBJ whole genome shotgun (WGS) entry which is preliminary data.</text>
</comment>
<dbReference type="GeneID" id="92088740"/>
<gene>
    <name evidence="2" type="ORF">PG994_004268</name>
</gene>
<evidence type="ECO:0000313" key="3">
    <source>
        <dbReference type="Proteomes" id="UP001480595"/>
    </source>
</evidence>
<protein>
    <submittedName>
        <fullName evidence="2">Uncharacterized protein</fullName>
    </submittedName>
</protein>